<dbReference type="InterPro" id="IPR002938">
    <property type="entry name" value="FAD-bd"/>
</dbReference>
<dbReference type="PRINTS" id="PR00420">
    <property type="entry name" value="RNGMNOXGNASE"/>
</dbReference>
<evidence type="ECO:0000256" key="3">
    <source>
        <dbReference type="ARBA" id="ARBA00022827"/>
    </source>
</evidence>
<keyword evidence="4" id="KW-0560">Oxidoreductase</keyword>
<organism evidence="7 8">
    <name type="scientific">Cercophora scortea</name>
    <dbReference type="NCBI Taxonomy" id="314031"/>
    <lineage>
        <taxon>Eukaryota</taxon>
        <taxon>Fungi</taxon>
        <taxon>Dikarya</taxon>
        <taxon>Ascomycota</taxon>
        <taxon>Pezizomycotina</taxon>
        <taxon>Sordariomycetes</taxon>
        <taxon>Sordariomycetidae</taxon>
        <taxon>Sordariales</taxon>
        <taxon>Lasiosphaeriaceae</taxon>
        <taxon>Cercophora</taxon>
    </lineage>
</organism>
<name>A0AAE0INA5_9PEZI</name>
<dbReference type="PANTHER" id="PTHR47178">
    <property type="entry name" value="MONOOXYGENASE, FAD-BINDING"/>
    <property type="match status" value="1"/>
</dbReference>
<reference evidence="7" key="1">
    <citation type="journal article" date="2023" name="Mol. Phylogenet. Evol.">
        <title>Genome-scale phylogeny and comparative genomics of the fungal order Sordariales.</title>
        <authorList>
            <person name="Hensen N."/>
            <person name="Bonometti L."/>
            <person name="Westerberg I."/>
            <person name="Brannstrom I.O."/>
            <person name="Guillou S."/>
            <person name="Cros-Aarteil S."/>
            <person name="Calhoun S."/>
            <person name="Haridas S."/>
            <person name="Kuo A."/>
            <person name="Mondo S."/>
            <person name="Pangilinan J."/>
            <person name="Riley R."/>
            <person name="LaButti K."/>
            <person name="Andreopoulos B."/>
            <person name="Lipzen A."/>
            <person name="Chen C."/>
            <person name="Yan M."/>
            <person name="Daum C."/>
            <person name="Ng V."/>
            <person name="Clum A."/>
            <person name="Steindorff A."/>
            <person name="Ohm R.A."/>
            <person name="Martin F."/>
            <person name="Silar P."/>
            <person name="Natvig D.O."/>
            <person name="Lalanne C."/>
            <person name="Gautier V."/>
            <person name="Ament-Velasquez S.L."/>
            <person name="Kruys A."/>
            <person name="Hutchinson M.I."/>
            <person name="Powell A.J."/>
            <person name="Barry K."/>
            <person name="Miller A.N."/>
            <person name="Grigoriev I.V."/>
            <person name="Debuchy R."/>
            <person name="Gladieux P."/>
            <person name="Hiltunen Thoren M."/>
            <person name="Johannesson H."/>
        </authorList>
    </citation>
    <scope>NUCLEOTIDE SEQUENCE</scope>
    <source>
        <strain evidence="7">SMH4131-1</strain>
    </source>
</reference>
<reference evidence="7" key="2">
    <citation type="submission" date="2023-06" db="EMBL/GenBank/DDBJ databases">
        <authorList>
            <consortium name="Lawrence Berkeley National Laboratory"/>
            <person name="Haridas S."/>
            <person name="Hensen N."/>
            <person name="Bonometti L."/>
            <person name="Westerberg I."/>
            <person name="Brannstrom I.O."/>
            <person name="Guillou S."/>
            <person name="Cros-Aarteil S."/>
            <person name="Calhoun S."/>
            <person name="Kuo A."/>
            <person name="Mondo S."/>
            <person name="Pangilinan J."/>
            <person name="Riley R."/>
            <person name="Labutti K."/>
            <person name="Andreopoulos B."/>
            <person name="Lipzen A."/>
            <person name="Chen C."/>
            <person name="Yanf M."/>
            <person name="Daum C."/>
            <person name="Ng V."/>
            <person name="Clum A."/>
            <person name="Steindorff A."/>
            <person name="Ohm R."/>
            <person name="Martin F."/>
            <person name="Silar P."/>
            <person name="Natvig D."/>
            <person name="Lalanne C."/>
            <person name="Gautier V."/>
            <person name="Ament-Velasquez S.L."/>
            <person name="Kruys A."/>
            <person name="Hutchinson M.I."/>
            <person name="Powell A.J."/>
            <person name="Barry K."/>
            <person name="Miller A.N."/>
            <person name="Grigoriev I.V."/>
            <person name="Debuchy R."/>
            <person name="Gladieux P."/>
            <person name="Thoren M.H."/>
            <person name="Johannesson H."/>
        </authorList>
    </citation>
    <scope>NUCLEOTIDE SEQUENCE</scope>
    <source>
        <strain evidence="7">SMH4131-1</strain>
    </source>
</reference>
<evidence type="ECO:0000259" key="6">
    <source>
        <dbReference type="Pfam" id="PF01494"/>
    </source>
</evidence>
<evidence type="ECO:0000256" key="4">
    <source>
        <dbReference type="ARBA" id="ARBA00023002"/>
    </source>
</evidence>
<sequence length="405" mass="44860">MAIQYATPAAQKIHVLIIGGGIAGLTLAQALRRYGISYTVFERDESPIIRPQGWGISLHSTLITLENHVPPDVYDAICQAQVNPEAGRDEVRGVPYVNLDTGKVEHWVPKSKRLRLRRDQVRLSMTKDCNIKWGKKLITIERIDDNGVRASFEDGTSYTGTLIVGADGAFSAVRRILAPKDWHPRRLPCNAIGTSYFISETKIRKLREEVDPLYFFGTDPKTNTYSFWSMLQQPNGEDGGDGLYKMQLYFSWIHADDDRELKGMSPAEVFRLKGSTMFPTLGAVVDEMPDDALVSYVNLVEWPVVAWGNWDGLAMLAGDSAHCMSIYRGEGVNHGIIDGCVLADALKRAADGIVSPQRAVRDYEVEMRARGKEAVDVSHQACLDAHDYGIISGEGSFALLGAKKV</sequence>
<feature type="domain" description="FAD-binding" evidence="6">
    <location>
        <begin position="13"/>
        <end position="175"/>
    </location>
</feature>
<dbReference type="InterPro" id="IPR036188">
    <property type="entry name" value="FAD/NAD-bd_sf"/>
</dbReference>
<comment type="cofactor">
    <cofactor evidence="1">
        <name>FAD</name>
        <dbReference type="ChEBI" id="CHEBI:57692"/>
    </cofactor>
</comment>
<keyword evidence="8" id="KW-1185">Reference proteome</keyword>
<dbReference type="Pfam" id="PF01494">
    <property type="entry name" value="FAD_binding_3"/>
    <property type="match status" value="2"/>
</dbReference>
<keyword evidence="2" id="KW-0285">Flavoprotein</keyword>
<evidence type="ECO:0000313" key="7">
    <source>
        <dbReference type="EMBL" id="KAK3328149.1"/>
    </source>
</evidence>
<proteinExistence type="predicted"/>
<keyword evidence="3" id="KW-0274">FAD</keyword>
<keyword evidence="5" id="KW-0503">Monooxygenase</keyword>
<dbReference type="GO" id="GO:0004497">
    <property type="term" value="F:monooxygenase activity"/>
    <property type="evidence" value="ECO:0007669"/>
    <property type="project" value="UniProtKB-KW"/>
</dbReference>
<comment type="caution">
    <text evidence="7">The sequence shown here is derived from an EMBL/GenBank/DDBJ whole genome shotgun (WGS) entry which is preliminary data.</text>
</comment>
<evidence type="ECO:0000313" key="8">
    <source>
        <dbReference type="Proteomes" id="UP001286456"/>
    </source>
</evidence>
<evidence type="ECO:0000256" key="1">
    <source>
        <dbReference type="ARBA" id="ARBA00001974"/>
    </source>
</evidence>
<dbReference type="Gene3D" id="3.50.50.60">
    <property type="entry name" value="FAD/NAD(P)-binding domain"/>
    <property type="match status" value="1"/>
</dbReference>
<accession>A0AAE0INA5</accession>
<dbReference type="AlphaFoldDB" id="A0AAE0INA5"/>
<evidence type="ECO:0000256" key="5">
    <source>
        <dbReference type="ARBA" id="ARBA00023033"/>
    </source>
</evidence>
<evidence type="ECO:0000256" key="2">
    <source>
        <dbReference type="ARBA" id="ARBA00022630"/>
    </source>
</evidence>
<dbReference type="EMBL" id="JAUEPO010000003">
    <property type="protein sequence ID" value="KAK3328149.1"/>
    <property type="molecule type" value="Genomic_DNA"/>
</dbReference>
<protein>
    <recommendedName>
        <fullName evidence="6">FAD-binding domain-containing protein</fullName>
    </recommendedName>
</protein>
<dbReference type="SUPFAM" id="SSF51905">
    <property type="entry name" value="FAD/NAD(P)-binding domain"/>
    <property type="match status" value="1"/>
</dbReference>
<feature type="domain" description="FAD-binding" evidence="6">
    <location>
        <begin position="312"/>
        <end position="377"/>
    </location>
</feature>
<dbReference type="Proteomes" id="UP001286456">
    <property type="component" value="Unassembled WGS sequence"/>
</dbReference>
<dbReference type="GO" id="GO:0071949">
    <property type="term" value="F:FAD binding"/>
    <property type="evidence" value="ECO:0007669"/>
    <property type="project" value="InterPro"/>
</dbReference>
<gene>
    <name evidence="7" type="ORF">B0T19DRAFT_400937</name>
</gene>
<dbReference type="PANTHER" id="PTHR47178:SF1">
    <property type="entry name" value="FAD-BINDING DOMAIN-CONTAINING PROTEIN-RELATED"/>
    <property type="match status" value="1"/>
</dbReference>